<gene>
    <name evidence="1" type="ORF">H5410_023741</name>
</gene>
<organism evidence="1 2">
    <name type="scientific">Solanum commersonii</name>
    <name type="common">Commerson's wild potato</name>
    <name type="synonym">Commerson's nightshade</name>
    <dbReference type="NCBI Taxonomy" id="4109"/>
    <lineage>
        <taxon>Eukaryota</taxon>
        <taxon>Viridiplantae</taxon>
        <taxon>Streptophyta</taxon>
        <taxon>Embryophyta</taxon>
        <taxon>Tracheophyta</taxon>
        <taxon>Spermatophyta</taxon>
        <taxon>Magnoliopsida</taxon>
        <taxon>eudicotyledons</taxon>
        <taxon>Gunneridae</taxon>
        <taxon>Pentapetalae</taxon>
        <taxon>asterids</taxon>
        <taxon>lamiids</taxon>
        <taxon>Solanales</taxon>
        <taxon>Solanaceae</taxon>
        <taxon>Solanoideae</taxon>
        <taxon>Solaneae</taxon>
        <taxon>Solanum</taxon>
    </lineage>
</organism>
<proteinExistence type="predicted"/>
<protein>
    <submittedName>
        <fullName evidence="1">Uncharacterized protein</fullName>
    </submittedName>
</protein>
<dbReference type="OrthoDB" id="5314306at2759"/>
<evidence type="ECO:0000313" key="2">
    <source>
        <dbReference type="Proteomes" id="UP000824120"/>
    </source>
</evidence>
<dbReference type="EMBL" id="JACXVP010000004">
    <property type="protein sequence ID" value="KAG5612460.1"/>
    <property type="molecule type" value="Genomic_DNA"/>
</dbReference>
<keyword evidence="2" id="KW-1185">Reference proteome</keyword>
<feature type="non-terminal residue" evidence="1">
    <location>
        <position position="110"/>
    </location>
</feature>
<dbReference type="Proteomes" id="UP000824120">
    <property type="component" value="Chromosome 4"/>
</dbReference>
<sequence length="110" mass="12631">MTFNIADEMFGEIMLPKALVGARVSDLSILLFELSLVVKYVRERKRVSCEIWVMNGENRDLGIQDIGPSLYVLNYKKSLILHNENNVISGRVLERSEDYCVSTLSKKHRI</sequence>
<accession>A0A9J5ZJV9</accession>
<evidence type="ECO:0000313" key="1">
    <source>
        <dbReference type="EMBL" id="KAG5612460.1"/>
    </source>
</evidence>
<comment type="caution">
    <text evidence="1">The sequence shown here is derived from an EMBL/GenBank/DDBJ whole genome shotgun (WGS) entry which is preliminary data.</text>
</comment>
<dbReference type="AlphaFoldDB" id="A0A9J5ZJV9"/>
<name>A0A9J5ZJV9_SOLCO</name>
<reference evidence="1 2" key="1">
    <citation type="submission" date="2020-09" db="EMBL/GenBank/DDBJ databases">
        <title>De no assembly of potato wild relative species, Solanum commersonii.</title>
        <authorList>
            <person name="Cho K."/>
        </authorList>
    </citation>
    <scope>NUCLEOTIDE SEQUENCE [LARGE SCALE GENOMIC DNA]</scope>
    <source>
        <strain evidence="1">LZ3.2</strain>
        <tissue evidence="1">Leaf</tissue>
    </source>
</reference>